<keyword evidence="3" id="KW-1185">Reference proteome</keyword>
<feature type="signal peptide" evidence="1">
    <location>
        <begin position="1"/>
        <end position="18"/>
    </location>
</feature>
<evidence type="ECO:0000313" key="3">
    <source>
        <dbReference type="Proteomes" id="UP001597389"/>
    </source>
</evidence>
<keyword evidence="1" id="KW-0732">Signal</keyword>
<accession>A0ABW4Z6T0</accession>
<protein>
    <submittedName>
        <fullName evidence="2">PEP-CTERM sorting domain-containing protein</fullName>
    </submittedName>
</protein>
<dbReference type="Proteomes" id="UP001597389">
    <property type="component" value="Unassembled WGS sequence"/>
</dbReference>
<dbReference type="InterPro" id="IPR013424">
    <property type="entry name" value="Ice-binding_C"/>
</dbReference>
<gene>
    <name evidence="2" type="ORF">ACFSW8_02080</name>
</gene>
<evidence type="ECO:0000313" key="2">
    <source>
        <dbReference type="EMBL" id="MFD2157680.1"/>
    </source>
</evidence>
<organism evidence="2 3">
    <name type="scientific">Rubritalea tangerina</name>
    <dbReference type="NCBI Taxonomy" id="430798"/>
    <lineage>
        <taxon>Bacteria</taxon>
        <taxon>Pseudomonadati</taxon>
        <taxon>Verrucomicrobiota</taxon>
        <taxon>Verrucomicrobiia</taxon>
        <taxon>Verrucomicrobiales</taxon>
        <taxon>Rubritaleaceae</taxon>
        <taxon>Rubritalea</taxon>
    </lineage>
</organism>
<evidence type="ECO:0000256" key="1">
    <source>
        <dbReference type="SAM" id="SignalP"/>
    </source>
</evidence>
<sequence length="280" mass="28735">MKHVFPTLFVFPSLVAMASGATVTWDSSGVDGNWSLAAGWDTGNVPVLNGTDDAVIDNGAKVTYVPGGDFAIGAGSSLSISGGSTWEQTVSNWTRVNGGEISLDGGTLSRTVGGNLVLGFEDGTGGTVTLSNSASLSVGGELWFGRNDNSFTNQVANVQLSGGSSISAGGDVGIWFWDTDASGNSMNLDFISGTEVMTVSGRVGRRNSGGANNSVAWETLWNEGVLTIDGGNAGSFADHFVTSGTVGTTSYQLQSIPIPEPSTGVIALLGGGLLLRRRRR</sequence>
<feature type="chain" id="PRO_5046165648" evidence="1">
    <location>
        <begin position="19"/>
        <end position="280"/>
    </location>
</feature>
<comment type="caution">
    <text evidence="2">The sequence shown here is derived from an EMBL/GenBank/DDBJ whole genome shotgun (WGS) entry which is preliminary data.</text>
</comment>
<reference evidence="3" key="1">
    <citation type="journal article" date="2019" name="Int. J. Syst. Evol. Microbiol.">
        <title>The Global Catalogue of Microorganisms (GCM) 10K type strain sequencing project: providing services to taxonomists for standard genome sequencing and annotation.</title>
        <authorList>
            <consortium name="The Broad Institute Genomics Platform"/>
            <consortium name="The Broad Institute Genome Sequencing Center for Infectious Disease"/>
            <person name="Wu L."/>
            <person name="Ma J."/>
        </authorList>
    </citation>
    <scope>NUCLEOTIDE SEQUENCE [LARGE SCALE GENOMIC DNA]</scope>
    <source>
        <strain evidence="3">CCUG 57942</strain>
    </source>
</reference>
<name>A0ABW4Z6T0_9BACT</name>
<dbReference type="EMBL" id="JBHUJB010000011">
    <property type="protein sequence ID" value="MFD2157680.1"/>
    <property type="molecule type" value="Genomic_DNA"/>
</dbReference>
<proteinExistence type="predicted"/>
<dbReference type="RefSeq" id="WP_377177313.1">
    <property type="nucleotide sequence ID" value="NZ_JBHUJB010000011.1"/>
</dbReference>
<dbReference type="NCBIfam" id="TIGR02595">
    <property type="entry name" value="PEP_CTERM"/>
    <property type="match status" value="1"/>
</dbReference>